<dbReference type="GO" id="GO:0001518">
    <property type="term" value="C:voltage-gated sodium channel complex"/>
    <property type="evidence" value="ECO:0007669"/>
    <property type="project" value="UniProtKB-UniRule"/>
</dbReference>
<feature type="domain" description="Ion transport" evidence="18">
    <location>
        <begin position="128"/>
        <end position="383"/>
    </location>
</feature>
<dbReference type="GO" id="GO:0019228">
    <property type="term" value="P:neuronal action potential"/>
    <property type="evidence" value="ECO:0007669"/>
    <property type="project" value="TreeGrafter"/>
</dbReference>
<evidence type="ECO:0000256" key="4">
    <source>
        <dbReference type="ARBA" id="ARBA00022475"/>
    </source>
</evidence>
<evidence type="ECO:0000256" key="16">
    <source>
        <dbReference type="RuleBase" id="RU361132"/>
    </source>
</evidence>
<evidence type="ECO:0000256" key="12">
    <source>
        <dbReference type="ARBA" id="ARBA00023136"/>
    </source>
</evidence>
<keyword evidence="10 16" id="KW-0915">Sodium</keyword>
<dbReference type="Pfam" id="PF00520">
    <property type="entry name" value="Ion_trans"/>
    <property type="match status" value="1"/>
</dbReference>
<evidence type="ECO:0000256" key="6">
    <source>
        <dbReference type="ARBA" id="ARBA00022737"/>
    </source>
</evidence>
<keyword evidence="5 16" id="KW-0812">Transmembrane</keyword>
<evidence type="ECO:0000256" key="13">
    <source>
        <dbReference type="ARBA" id="ARBA00023157"/>
    </source>
</evidence>
<evidence type="ECO:0000256" key="14">
    <source>
        <dbReference type="ARBA" id="ARBA00023201"/>
    </source>
</evidence>
<feature type="transmembrane region" description="Helical" evidence="16">
    <location>
        <begin position="184"/>
        <end position="208"/>
    </location>
</feature>
<dbReference type="FunFam" id="1.10.287.70:FF:000001">
    <property type="entry name" value="Sodium channel protein"/>
    <property type="match status" value="1"/>
</dbReference>
<evidence type="ECO:0000259" key="18">
    <source>
        <dbReference type="Pfam" id="PF00520"/>
    </source>
</evidence>
<feature type="domain" description="SCN5A-like C-terminal IQ motif" evidence="19">
    <location>
        <begin position="495"/>
        <end position="529"/>
    </location>
</feature>
<dbReference type="PANTHER" id="PTHR10037:SF278">
    <property type="entry name" value="SODIUM CHANNEL PROTEIN TYPE 2 SUBUNIT ALPHA"/>
    <property type="match status" value="1"/>
</dbReference>
<feature type="compositionally biased region" description="Basic and acidic residues" evidence="17">
    <location>
        <begin position="574"/>
        <end position="590"/>
    </location>
</feature>
<evidence type="ECO:0000259" key="19">
    <source>
        <dbReference type="Pfam" id="PF24609"/>
    </source>
</evidence>
<dbReference type="InterPro" id="IPR043203">
    <property type="entry name" value="VGCC_Ca_Na"/>
</dbReference>
<proteinExistence type="inferred from homology"/>
<keyword evidence="7" id="KW-0832">Ubl conjugation</keyword>
<sequence>MDHAGARLRIRDCVVACDGGDRTGNSKVPGAFAAYLACALEFRVLSRAVTREHSGIAPGGQYRRIASTISVTRNCDLDFSATPLAEVEYRNRIKETFKSKKLIWSCGRNQFYFENKFQGLVFDIVTKQAFDISIMILICLNMVTMMIETDDQNDEMKHILYWINIVFIVLFTGECVLKLISLRYYYFTIGWNIFDFVVVILSIVGMFLDKVIEEYFVSPTLFRVVRLARIGRILRLIKGAKGIRTLLFALMMSLPALFNIGLLLFLVMFIYAIFGMSNFAYVKREAGIDDMFNFETFGNSMICLFQITTSAGWDGLLSPILNSGEPDCDPNKPHPGSSVKGDCGNPSVGIFFFVSYIIISFLVVVNMYIAVILENFSVATEESAEPLSEDDFEMFYEVWEKYDPDATQFIEYSKLFDFAASLDPPLLIAKPNTLQLIAMDLPMVSGDRIHCLDILFAFTKRVLGESDEMDALRIQMEDRFMAANPSKVSYEPITTTLKRKQEEVSATVIQRAYRRYLLRQTVKKVSFMYCKEKHGLPIKEDMTLDKLSENSAAEKTDRTPSTTSPPSYDSVTKPNKDKYEKDNSEKEDKTFNISSAGTVDINPSFRLLTASPASSSSDGYIVNVGTFRAAPCIAGAKTFTSVYWNCTSIY</sequence>
<dbReference type="Gene3D" id="1.10.287.70">
    <property type="match status" value="1"/>
</dbReference>
<keyword evidence="6" id="KW-0677">Repeat</keyword>
<comment type="caution">
    <text evidence="16">Lacks conserved residue(s) required for the propagation of feature annotation.</text>
</comment>
<evidence type="ECO:0000256" key="15">
    <source>
        <dbReference type="ARBA" id="ARBA00023303"/>
    </source>
</evidence>
<dbReference type="InterPro" id="IPR005821">
    <property type="entry name" value="Ion_trans_dom"/>
</dbReference>
<dbReference type="InterPro" id="IPR058542">
    <property type="entry name" value="IQ_SCN5A_C"/>
</dbReference>
<dbReference type="Gene3D" id="1.20.120.350">
    <property type="entry name" value="Voltage-gated potassium channels. Chain C"/>
    <property type="match status" value="1"/>
</dbReference>
<keyword evidence="11 16" id="KW-0406">Ion transport</keyword>
<dbReference type="Gene3D" id="1.20.5.1190">
    <property type="entry name" value="iswi atpase"/>
    <property type="match status" value="1"/>
</dbReference>
<protein>
    <recommendedName>
        <fullName evidence="16">Sodium channel protein</fullName>
    </recommendedName>
</protein>
<keyword evidence="21" id="KW-1185">Reference proteome</keyword>
<keyword evidence="13" id="KW-1015">Disulfide bond</keyword>
<dbReference type="Gene3D" id="1.10.238.10">
    <property type="entry name" value="EF-hand"/>
    <property type="match status" value="1"/>
</dbReference>
<evidence type="ECO:0000256" key="5">
    <source>
        <dbReference type="ARBA" id="ARBA00022692"/>
    </source>
</evidence>
<comment type="function">
    <text evidence="16">Mediates the voltage-dependent sodium ion permeability of excitable membranes. Assuming opened or closed conformations in response to the voltage difference across the membrane, the protein forms a sodium-selective channel through which Na(+) ions may pass in accordance with their electrochemical gradient.</text>
</comment>
<evidence type="ECO:0000256" key="2">
    <source>
        <dbReference type="ARBA" id="ARBA00022448"/>
    </source>
</evidence>
<dbReference type="InterPro" id="IPR027359">
    <property type="entry name" value="Volt_channel_dom_sf"/>
</dbReference>
<dbReference type="FunFam" id="1.20.5.1190:FF:000001">
    <property type="entry name" value="Sodium channel protein"/>
    <property type="match status" value="1"/>
</dbReference>
<evidence type="ECO:0000256" key="17">
    <source>
        <dbReference type="SAM" id="MobiDB-lite"/>
    </source>
</evidence>
<comment type="subcellular location">
    <subcellularLocation>
        <location evidence="1 16">Cell membrane</location>
        <topology evidence="1 16">Multi-pass membrane protein</topology>
    </subcellularLocation>
</comment>
<dbReference type="InterPro" id="IPR001696">
    <property type="entry name" value="Na_channel_asu"/>
</dbReference>
<keyword evidence="14 16" id="KW-0739">Sodium transport</keyword>
<keyword evidence="4" id="KW-1003">Cell membrane</keyword>
<dbReference type="PANTHER" id="PTHR10037">
    <property type="entry name" value="VOLTAGE-GATED CATION CHANNEL CALCIUM AND SODIUM"/>
    <property type="match status" value="1"/>
</dbReference>
<dbReference type="STRING" id="8469.M7BLC9"/>
<dbReference type="GO" id="GO:0005248">
    <property type="term" value="F:voltage-gated sodium channel activity"/>
    <property type="evidence" value="ECO:0007669"/>
    <property type="project" value="InterPro"/>
</dbReference>
<dbReference type="FunFam" id="1.20.120.350:FF:000004">
    <property type="entry name" value="Sodium channel protein"/>
    <property type="match status" value="1"/>
</dbReference>
<feature type="transmembrane region" description="Helical" evidence="16">
    <location>
        <begin position="129"/>
        <end position="147"/>
    </location>
</feature>
<dbReference type="AlphaFoldDB" id="M7BLC9"/>
<reference evidence="21" key="1">
    <citation type="journal article" date="2013" name="Nat. Genet.">
        <title>The draft genomes of soft-shell turtle and green sea turtle yield insights into the development and evolution of the turtle-specific body plan.</title>
        <authorList>
            <person name="Wang Z."/>
            <person name="Pascual-Anaya J."/>
            <person name="Zadissa A."/>
            <person name="Li W."/>
            <person name="Niimura Y."/>
            <person name="Huang Z."/>
            <person name="Li C."/>
            <person name="White S."/>
            <person name="Xiong Z."/>
            <person name="Fang D."/>
            <person name="Wang B."/>
            <person name="Ming Y."/>
            <person name="Chen Y."/>
            <person name="Zheng Y."/>
            <person name="Kuraku S."/>
            <person name="Pignatelli M."/>
            <person name="Herrero J."/>
            <person name="Beal K."/>
            <person name="Nozawa M."/>
            <person name="Li Q."/>
            <person name="Wang J."/>
            <person name="Zhang H."/>
            <person name="Yu L."/>
            <person name="Shigenobu S."/>
            <person name="Wang J."/>
            <person name="Liu J."/>
            <person name="Flicek P."/>
            <person name="Searle S."/>
            <person name="Wang J."/>
            <person name="Kuratani S."/>
            <person name="Yin Y."/>
            <person name="Aken B."/>
            <person name="Zhang G."/>
            <person name="Irie N."/>
        </authorList>
    </citation>
    <scope>NUCLEOTIDE SEQUENCE [LARGE SCALE GENOMIC DNA]</scope>
</reference>
<feature type="transmembrane region" description="Helical" evidence="16">
    <location>
        <begin position="246"/>
        <end position="274"/>
    </location>
</feature>
<gene>
    <name evidence="20" type="ORF">UY3_04025</name>
</gene>
<accession>M7BLC9</accession>
<evidence type="ECO:0000256" key="11">
    <source>
        <dbReference type="ARBA" id="ARBA00023065"/>
    </source>
</evidence>
<dbReference type="SUPFAM" id="SSF81324">
    <property type="entry name" value="Voltage-gated potassium channels"/>
    <property type="match status" value="1"/>
</dbReference>
<dbReference type="SMART" id="SM00015">
    <property type="entry name" value="IQ"/>
    <property type="match status" value="1"/>
</dbReference>
<dbReference type="Proteomes" id="UP000031443">
    <property type="component" value="Unassembled WGS sequence"/>
</dbReference>
<keyword evidence="8 16" id="KW-0851">Voltage-gated channel</keyword>
<feature type="transmembrane region" description="Helical" evidence="16">
    <location>
        <begin position="159"/>
        <end position="177"/>
    </location>
</feature>
<evidence type="ECO:0000313" key="21">
    <source>
        <dbReference type="Proteomes" id="UP000031443"/>
    </source>
</evidence>
<evidence type="ECO:0000256" key="1">
    <source>
        <dbReference type="ARBA" id="ARBA00004651"/>
    </source>
</evidence>
<dbReference type="GO" id="GO:0086010">
    <property type="term" value="P:membrane depolarization during action potential"/>
    <property type="evidence" value="ECO:0007669"/>
    <property type="project" value="TreeGrafter"/>
</dbReference>
<keyword evidence="15 16" id="KW-0407">Ion channel</keyword>
<feature type="region of interest" description="Disordered" evidence="17">
    <location>
        <begin position="550"/>
        <end position="591"/>
    </location>
</feature>
<keyword evidence="12 16" id="KW-0472">Membrane</keyword>
<dbReference type="InterPro" id="IPR000048">
    <property type="entry name" value="IQ_motif_EF-hand-BS"/>
</dbReference>
<dbReference type="Pfam" id="PF24609">
    <property type="entry name" value="IQ_SCN5A_C"/>
    <property type="match status" value="1"/>
</dbReference>
<dbReference type="FunFam" id="1.10.238.10:FF:000002">
    <property type="entry name" value="Sodium channel protein"/>
    <property type="match status" value="1"/>
</dbReference>
<dbReference type="PROSITE" id="PS50096">
    <property type="entry name" value="IQ"/>
    <property type="match status" value="1"/>
</dbReference>
<evidence type="ECO:0000313" key="20">
    <source>
        <dbReference type="EMBL" id="EMP38706.1"/>
    </source>
</evidence>
<evidence type="ECO:0000256" key="7">
    <source>
        <dbReference type="ARBA" id="ARBA00022843"/>
    </source>
</evidence>
<name>M7BLC9_CHEMY</name>
<keyword evidence="3 16" id="KW-0894">Sodium channel</keyword>
<keyword evidence="9 16" id="KW-1133">Transmembrane helix</keyword>
<comment type="similarity">
    <text evidence="16">Belongs to the sodium channel (TC 1.A.1.10) family.</text>
</comment>
<evidence type="ECO:0000256" key="3">
    <source>
        <dbReference type="ARBA" id="ARBA00022461"/>
    </source>
</evidence>
<dbReference type="eggNOG" id="KOG2301">
    <property type="taxonomic scope" value="Eukaryota"/>
</dbReference>
<dbReference type="PRINTS" id="PR00170">
    <property type="entry name" value="NACHANNEL"/>
</dbReference>
<evidence type="ECO:0000256" key="10">
    <source>
        <dbReference type="ARBA" id="ARBA00023053"/>
    </source>
</evidence>
<feature type="transmembrane region" description="Helical" evidence="16">
    <location>
        <begin position="350"/>
        <end position="373"/>
    </location>
</feature>
<organism evidence="20 21">
    <name type="scientific">Chelonia mydas</name>
    <name type="common">Green sea-turtle</name>
    <name type="synonym">Chelonia agassizi</name>
    <dbReference type="NCBI Taxonomy" id="8469"/>
    <lineage>
        <taxon>Eukaryota</taxon>
        <taxon>Metazoa</taxon>
        <taxon>Chordata</taxon>
        <taxon>Craniata</taxon>
        <taxon>Vertebrata</taxon>
        <taxon>Euteleostomi</taxon>
        <taxon>Archelosauria</taxon>
        <taxon>Testudinata</taxon>
        <taxon>Testudines</taxon>
        <taxon>Cryptodira</taxon>
        <taxon>Durocryptodira</taxon>
        <taxon>Americhelydia</taxon>
        <taxon>Chelonioidea</taxon>
        <taxon>Cheloniidae</taxon>
        <taxon>Chelonia</taxon>
    </lineage>
</organism>
<evidence type="ECO:0000256" key="9">
    <source>
        <dbReference type="ARBA" id="ARBA00022989"/>
    </source>
</evidence>
<evidence type="ECO:0000256" key="8">
    <source>
        <dbReference type="ARBA" id="ARBA00022882"/>
    </source>
</evidence>
<keyword evidence="2 16" id="KW-0813">Transport</keyword>
<dbReference type="EMBL" id="KB518693">
    <property type="protein sequence ID" value="EMP38706.1"/>
    <property type="molecule type" value="Genomic_DNA"/>
</dbReference>